<keyword evidence="1" id="KW-0732">Signal</keyword>
<sequence>MKFKLTGLLCLSFILQIAGCATGSKRDIELQDSLETVRIADSLLNLELSLDDSVEFEIDTISAPKRK</sequence>
<evidence type="ECO:0000256" key="1">
    <source>
        <dbReference type="SAM" id="SignalP"/>
    </source>
</evidence>
<evidence type="ECO:0000313" key="3">
    <source>
        <dbReference type="Proteomes" id="UP000238034"/>
    </source>
</evidence>
<feature type="chain" id="PRO_5015574388" evidence="1">
    <location>
        <begin position="21"/>
        <end position="67"/>
    </location>
</feature>
<comment type="caution">
    <text evidence="2">The sequence shown here is derived from an EMBL/GenBank/DDBJ whole genome shotgun (WGS) entry which is preliminary data.</text>
</comment>
<dbReference type="Proteomes" id="UP000238034">
    <property type="component" value="Unassembled WGS sequence"/>
</dbReference>
<organism evidence="2 3">
    <name type="scientific">Arcticibacter pallidicorallinus</name>
    <dbReference type="NCBI Taxonomy" id="1259464"/>
    <lineage>
        <taxon>Bacteria</taxon>
        <taxon>Pseudomonadati</taxon>
        <taxon>Bacteroidota</taxon>
        <taxon>Sphingobacteriia</taxon>
        <taxon>Sphingobacteriales</taxon>
        <taxon>Sphingobacteriaceae</taxon>
        <taxon>Arcticibacter</taxon>
    </lineage>
</organism>
<dbReference type="EMBL" id="PVTH01000003">
    <property type="protein sequence ID" value="PRY53605.1"/>
    <property type="molecule type" value="Genomic_DNA"/>
</dbReference>
<proteinExistence type="predicted"/>
<dbReference type="AlphaFoldDB" id="A0A2T0U6Q8"/>
<reference evidence="2 3" key="1">
    <citation type="submission" date="2018-03" db="EMBL/GenBank/DDBJ databases">
        <title>Genomic Encyclopedia of Type Strains, Phase III (KMG-III): the genomes of soil and plant-associated and newly described type strains.</title>
        <authorList>
            <person name="Whitman W."/>
        </authorList>
    </citation>
    <scope>NUCLEOTIDE SEQUENCE [LARGE SCALE GENOMIC DNA]</scope>
    <source>
        <strain evidence="2 3">CGMCC 1.9313</strain>
    </source>
</reference>
<dbReference type="RefSeq" id="WP_106292212.1">
    <property type="nucleotide sequence ID" value="NZ_PVTH01000003.1"/>
</dbReference>
<gene>
    <name evidence="2" type="ORF">B0I27_10374</name>
</gene>
<evidence type="ECO:0000313" key="2">
    <source>
        <dbReference type="EMBL" id="PRY53605.1"/>
    </source>
</evidence>
<keyword evidence="3" id="KW-1185">Reference proteome</keyword>
<accession>A0A2T0U6Q8</accession>
<protein>
    <submittedName>
        <fullName evidence="2">Uncharacterized protein</fullName>
    </submittedName>
</protein>
<name>A0A2T0U6Q8_9SPHI</name>
<feature type="signal peptide" evidence="1">
    <location>
        <begin position="1"/>
        <end position="20"/>
    </location>
</feature>